<dbReference type="Proteomes" id="UP000224006">
    <property type="component" value="Unassembled WGS sequence"/>
</dbReference>
<organism evidence="2 3">
    <name type="scientific">Besnoitia besnoiti</name>
    <name type="common">Apicomplexan protozoan</name>
    <dbReference type="NCBI Taxonomy" id="94643"/>
    <lineage>
        <taxon>Eukaryota</taxon>
        <taxon>Sar</taxon>
        <taxon>Alveolata</taxon>
        <taxon>Apicomplexa</taxon>
        <taxon>Conoidasida</taxon>
        <taxon>Coccidia</taxon>
        <taxon>Eucoccidiorida</taxon>
        <taxon>Eimeriorina</taxon>
        <taxon>Sarcocystidae</taxon>
        <taxon>Besnoitia</taxon>
    </lineage>
</organism>
<keyword evidence="3" id="KW-1185">Reference proteome</keyword>
<feature type="compositionally biased region" description="Low complexity" evidence="1">
    <location>
        <begin position="307"/>
        <end position="321"/>
    </location>
</feature>
<reference evidence="2 3" key="1">
    <citation type="submission" date="2017-09" db="EMBL/GenBank/DDBJ databases">
        <title>Genome sequencing of Besnoitia besnoiti strain Bb-Ger1.</title>
        <authorList>
            <person name="Schares G."/>
            <person name="Venepally P."/>
            <person name="Lorenzi H.A."/>
        </authorList>
    </citation>
    <scope>NUCLEOTIDE SEQUENCE [LARGE SCALE GENOMIC DNA]</scope>
    <source>
        <strain evidence="2 3">Bb-Ger1</strain>
    </source>
</reference>
<protein>
    <submittedName>
        <fullName evidence="2">Uncharacterized protein</fullName>
    </submittedName>
</protein>
<dbReference type="EMBL" id="NWUJ01000014">
    <property type="protein sequence ID" value="PFH31600.1"/>
    <property type="molecule type" value="Genomic_DNA"/>
</dbReference>
<feature type="region of interest" description="Disordered" evidence="1">
    <location>
        <begin position="637"/>
        <end position="671"/>
    </location>
</feature>
<feature type="compositionally biased region" description="Basic and acidic residues" evidence="1">
    <location>
        <begin position="82"/>
        <end position="100"/>
    </location>
</feature>
<feature type="compositionally biased region" description="Polar residues" evidence="1">
    <location>
        <begin position="643"/>
        <end position="661"/>
    </location>
</feature>
<feature type="region of interest" description="Disordered" evidence="1">
    <location>
        <begin position="736"/>
        <end position="760"/>
    </location>
</feature>
<feature type="compositionally biased region" description="Polar residues" evidence="1">
    <location>
        <begin position="450"/>
        <end position="460"/>
    </location>
</feature>
<feature type="region of interest" description="Disordered" evidence="1">
    <location>
        <begin position="290"/>
        <end position="371"/>
    </location>
</feature>
<dbReference type="RefSeq" id="XP_029215609.1">
    <property type="nucleotide sequence ID" value="XM_029361254.1"/>
</dbReference>
<feature type="region of interest" description="Disordered" evidence="1">
    <location>
        <begin position="450"/>
        <end position="476"/>
    </location>
</feature>
<sequence>MDLGTFLSPSPSRQRTPTEVYLPHRKIRALRLVYVVAIWCIGTSVESRNRVLCALSSEAPEASSASAADALVRTSSQPPATQHEKETEERSQSEKHRGEEDAITLDGTPLLRSEQFPPRRRLQDTLRAQVDGESGGTEGFGREGDDAYFTNEDDGADDAVDYYSGDYGDVEEDPFYQQDWDEDSDAAVAMSGMLEELGSTEGEPSEWESPYATDAQQDMNPHAHGGILAGAKTQASITAQRHPFRHYTIPSENSTITSLPRPRPPAQVWAPSTFTPSSIGISAENRRMLPPLPRHSLSGLRESHFDPALPSDRASSSPPAAQRQQHPSEPYFDYDRSFSRTHMGMPNEMLHSHGSPEMEPGQGLPAHSSKVPSLEDDWAETIRHQLPADEGNWTKRAKRAVELSASGCTTDLQGIEECPPPQFVPPGVTPADLREQLLMIDSYLNDQHQLESPATPTTNGRAGAQREQEEHDIESGLSHSSFVHAPTISARRKSAVRSSDVDTCLRCQKAVVCYMLYPGIHTLQSCTLLFFPSAINDPYSVFNNACNTCLFSQPRNARRMVTAAASAAAESGAAAAAGAARHVIAAAATAAANAATAAFLTAGGGNANAVEPLGATNPDAGANTEGAPRRRLLAAEHDGGQENPKQQAKRNSLQQESNTKASSHEAREAIQKVSSLQTPLLMKHVREHPWMMRAILAAALFSGVSTEQVFHLDKRSRDPLVGDNQPILEKSDANYKAPAFAKSGGKSTSREPVTDAETSQKREHLELVAARQHPGMARFWETAAGLLVGASEKDVLALRRRRQYELIQTAGRSSVSRPAFALQTEPQNRSSAVRVARNQTELQHPRMTEFWEVLGAVLTGNINAVKHLRMQRMKRAV</sequence>
<feature type="compositionally biased region" description="Basic and acidic residues" evidence="1">
    <location>
        <begin position="748"/>
        <end position="760"/>
    </location>
</feature>
<accession>A0A2A9M892</accession>
<gene>
    <name evidence="2" type="ORF">BESB_025740</name>
</gene>
<dbReference type="AlphaFoldDB" id="A0A2A9M892"/>
<dbReference type="GeneID" id="40307626"/>
<name>A0A2A9M892_BESBE</name>
<comment type="caution">
    <text evidence="2">The sequence shown here is derived from an EMBL/GenBank/DDBJ whole genome shotgun (WGS) entry which is preliminary data.</text>
</comment>
<proteinExistence type="predicted"/>
<feature type="region of interest" description="Disordered" evidence="1">
    <location>
        <begin position="63"/>
        <end position="158"/>
    </location>
</feature>
<dbReference type="KEGG" id="bbes:BESB_025740"/>
<feature type="region of interest" description="Disordered" evidence="1">
    <location>
        <begin position="251"/>
        <end position="272"/>
    </location>
</feature>
<dbReference type="VEuPathDB" id="ToxoDB:BESB_025740"/>
<evidence type="ECO:0000256" key="1">
    <source>
        <dbReference type="SAM" id="MobiDB-lite"/>
    </source>
</evidence>
<evidence type="ECO:0000313" key="3">
    <source>
        <dbReference type="Proteomes" id="UP000224006"/>
    </source>
</evidence>
<evidence type="ECO:0000313" key="2">
    <source>
        <dbReference type="EMBL" id="PFH31600.1"/>
    </source>
</evidence>
<dbReference type="OrthoDB" id="10303347at2759"/>